<evidence type="ECO:0000313" key="9">
    <source>
        <dbReference type="Proteomes" id="UP001292094"/>
    </source>
</evidence>
<evidence type="ECO:0000256" key="6">
    <source>
        <dbReference type="SAM" id="Phobius"/>
    </source>
</evidence>
<dbReference type="Pfam" id="PF01094">
    <property type="entry name" value="ANF_receptor"/>
    <property type="match status" value="1"/>
</dbReference>
<dbReference type="EMBL" id="JAWZYT010002563">
    <property type="protein sequence ID" value="KAK4303574.1"/>
    <property type="molecule type" value="Genomic_DNA"/>
</dbReference>
<accession>A0AAE1U2A7</accession>
<dbReference type="GO" id="GO:0016020">
    <property type="term" value="C:membrane"/>
    <property type="evidence" value="ECO:0007669"/>
    <property type="project" value="UniProtKB-SubCell"/>
</dbReference>
<dbReference type="Proteomes" id="UP001292094">
    <property type="component" value="Unassembled WGS sequence"/>
</dbReference>
<organism evidence="8 9">
    <name type="scientific">Petrolisthes manimaculis</name>
    <dbReference type="NCBI Taxonomy" id="1843537"/>
    <lineage>
        <taxon>Eukaryota</taxon>
        <taxon>Metazoa</taxon>
        <taxon>Ecdysozoa</taxon>
        <taxon>Arthropoda</taxon>
        <taxon>Crustacea</taxon>
        <taxon>Multicrustacea</taxon>
        <taxon>Malacostraca</taxon>
        <taxon>Eumalacostraca</taxon>
        <taxon>Eucarida</taxon>
        <taxon>Decapoda</taxon>
        <taxon>Pleocyemata</taxon>
        <taxon>Anomura</taxon>
        <taxon>Galatheoidea</taxon>
        <taxon>Porcellanidae</taxon>
        <taxon>Petrolisthes</taxon>
    </lineage>
</organism>
<keyword evidence="2 6" id="KW-0812">Transmembrane</keyword>
<dbReference type="SUPFAM" id="SSF53822">
    <property type="entry name" value="Periplasmic binding protein-like I"/>
    <property type="match status" value="1"/>
</dbReference>
<keyword evidence="4 6" id="KW-0472">Membrane</keyword>
<gene>
    <name evidence="8" type="ORF">Pmani_024432</name>
</gene>
<sequence>MRWSTLPNLTKIVGSAVGLPEGVTPTNHDAASNAPTNQLWQRLMTSTVVLTWACAVWAALGGRWATGECVDMSVGGTTLLVPGNAVLTLLLPLHHSHNCLQLSLTEVQVVEAARLAVQKVNEQGILPGVSLGLRVVDTCGLPTYSAKMAAVAWLEDSLVCPQPALTLGILGPSDAASASFVATRVKALGVPVLAYAPRPITATPAIDLLLPAPAHTAQAAVHVLSGVGVSAVSVVHTDDAEGEALAKHFVSSAEYWYLCVAVTVAGSDGSMVAEALRGGPGTVVVVGSRHKVIGLARDLEHASDIIDLLLVMEGGPLPEGELKGLTIPTIILQRRPIVLPDFLRFLHRDLSSDDEFRRQYLSTVAQCDACTDDYFGYDASVPTTISAVLSFVSALQVAHKAECGASSDMCPSLYNLEVADWEDLLLTVPPNITTFPELAKTSFQIGDKDTPHYTVSILQHGNFTQVGQADMSSAVLGKVVIPEPRCGSPCSCLTRDQTSFTSSAAANITQSSSGFNIFSGSNWWSWDLPVTGGTNHGEMAVYMTAFCFVLIIFLTSGMICTYNILKPPPRD</sequence>
<evidence type="ECO:0000256" key="4">
    <source>
        <dbReference type="ARBA" id="ARBA00023136"/>
    </source>
</evidence>
<dbReference type="InterPro" id="IPR050726">
    <property type="entry name" value="mGluR"/>
</dbReference>
<evidence type="ECO:0000256" key="1">
    <source>
        <dbReference type="ARBA" id="ARBA00004370"/>
    </source>
</evidence>
<protein>
    <recommendedName>
        <fullName evidence="7">Receptor ligand binding region domain-containing protein</fullName>
    </recommendedName>
</protein>
<dbReference type="AlphaFoldDB" id="A0AAE1U2A7"/>
<comment type="subcellular location">
    <subcellularLocation>
        <location evidence="1">Membrane</location>
    </subcellularLocation>
</comment>
<feature type="domain" description="Receptor ligand binding region" evidence="7">
    <location>
        <begin position="110"/>
        <end position="276"/>
    </location>
</feature>
<proteinExistence type="predicted"/>
<dbReference type="InterPro" id="IPR028082">
    <property type="entry name" value="Peripla_BP_I"/>
</dbReference>
<feature type="transmembrane region" description="Helical" evidence="6">
    <location>
        <begin position="539"/>
        <end position="565"/>
    </location>
</feature>
<dbReference type="PANTHER" id="PTHR24060">
    <property type="entry name" value="METABOTROPIC GLUTAMATE RECEPTOR"/>
    <property type="match status" value="1"/>
</dbReference>
<evidence type="ECO:0000256" key="3">
    <source>
        <dbReference type="ARBA" id="ARBA00022989"/>
    </source>
</evidence>
<keyword evidence="3 6" id="KW-1133">Transmembrane helix</keyword>
<evidence type="ECO:0000259" key="7">
    <source>
        <dbReference type="Pfam" id="PF01094"/>
    </source>
</evidence>
<evidence type="ECO:0000256" key="5">
    <source>
        <dbReference type="ARBA" id="ARBA00023180"/>
    </source>
</evidence>
<comment type="caution">
    <text evidence="8">The sequence shown here is derived from an EMBL/GenBank/DDBJ whole genome shotgun (WGS) entry which is preliminary data.</text>
</comment>
<name>A0AAE1U2A7_9EUCA</name>
<keyword evidence="5" id="KW-0325">Glycoprotein</keyword>
<dbReference type="Gene3D" id="3.40.50.2300">
    <property type="match status" value="2"/>
</dbReference>
<evidence type="ECO:0000256" key="2">
    <source>
        <dbReference type="ARBA" id="ARBA00022692"/>
    </source>
</evidence>
<reference evidence="8" key="1">
    <citation type="submission" date="2023-11" db="EMBL/GenBank/DDBJ databases">
        <title>Genome assemblies of two species of porcelain crab, Petrolisthes cinctipes and Petrolisthes manimaculis (Anomura: Porcellanidae).</title>
        <authorList>
            <person name="Angst P."/>
        </authorList>
    </citation>
    <scope>NUCLEOTIDE SEQUENCE</scope>
    <source>
        <strain evidence="8">PB745_02</strain>
        <tissue evidence="8">Gill</tissue>
    </source>
</reference>
<keyword evidence="9" id="KW-1185">Reference proteome</keyword>
<dbReference type="InterPro" id="IPR001828">
    <property type="entry name" value="ANF_lig-bd_rcpt"/>
</dbReference>
<evidence type="ECO:0000313" key="8">
    <source>
        <dbReference type="EMBL" id="KAK4303574.1"/>
    </source>
</evidence>